<comment type="similarity">
    <text evidence="2">Belongs to the AB hydrolase superfamily. Epoxide hydrolase family.</text>
</comment>
<sequence length="310" mass="34563">MRINVKTYLLACLALGGAYARSTNTASIANERIHGHESFVDNDGVRIHYRSYGSGPLLILQHGFPDRETTWNTFQIQEFAKKYTVVTPTLRGYPPSDVPPEKEDYAAAAYVSDMLAVIKATGKGSAVIVGHDVGGVVVQKFALAHSDMLKGLVMVNTPIIPVFLPLIEFDSYQQQLSEYTIPYYAYQPGQPKNVSTIVQHILNETYRGEIAGYVQESPLYGMLDFYNENFPAPPYGQNLSTEGLAQTVPSAIIWGELDPYFSPAMLNGLEAWFDFGIRLVTIPGAGHWSFRDKPARFNIELKSFLDFLDY</sequence>
<dbReference type="Proteomes" id="UP000054821">
    <property type="component" value="Unassembled WGS sequence"/>
</dbReference>
<dbReference type="RefSeq" id="XP_018666392.1">
    <property type="nucleotide sequence ID" value="XM_018800250.1"/>
</dbReference>
<dbReference type="STRING" id="398673.A0A2P4ZXB1"/>
<dbReference type="InterPro" id="IPR029058">
    <property type="entry name" value="AB_hydrolase_fold"/>
</dbReference>
<dbReference type="PANTHER" id="PTHR43329">
    <property type="entry name" value="EPOXIDE HYDROLASE"/>
    <property type="match status" value="1"/>
</dbReference>
<dbReference type="SUPFAM" id="SSF53474">
    <property type="entry name" value="alpha/beta-Hydrolases"/>
    <property type="match status" value="1"/>
</dbReference>
<name>A0A2P4ZXB1_9HYPO</name>
<dbReference type="InterPro" id="IPR000073">
    <property type="entry name" value="AB_hydrolase_1"/>
</dbReference>
<feature type="chain" id="PRO_5015111422" description="AB hydrolase-1 domain-containing protein" evidence="3">
    <location>
        <begin position="21"/>
        <end position="310"/>
    </location>
</feature>
<reference evidence="5 6" key="1">
    <citation type="journal article" date="2016" name="Genome Announc.">
        <title>Draft Whole-Genome Sequence of Trichoderma gamsii T6085, a Promising Biocontrol Agent of Fusarium Head Blight on Wheat.</title>
        <authorList>
            <person name="Baroncelli R."/>
            <person name="Zapparata A."/>
            <person name="Piaggeschi G."/>
            <person name="Sarrocco S."/>
            <person name="Vannacci G."/>
        </authorList>
    </citation>
    <scope>NUCLEOTIDE SEQUENCE [LARGE SCALE GENOMIC DNA]</scope>
    <source>
        <strain evidence="5 6">T6085</strain>
    </source>
</reference>
<evidence type="ECO:0000259" key="4">
    <source>
        <dbReference type="Pfam" id="PF00561"/>
    </source>
</evidence>
<evidence type="ECO:0000313" key="6">
    <source>
        <dbReference type="Proteomes" id="UP000054821"/>
    </source>
</evidence>
<dbReference type="AlphaFoldDB" id="A0A2P4ZXB1"/>
<accession>A0A2P4ZXB1</accession>
<protein>
    <recommendedName>
        <fullName evidence="4">AB hydrolase-1 domain-containing protein</fullName>
    </recommendedName>
</protein>
<evidence type="ECO:0000256" key="2">
    <source>
        <dbReference type="ARBA" id="ARBA00038334"/>
    </source>
</evidence>
<dbReference type="InterPro" id="IPR000639">
    <property type="entry name" value="Epox_hydrolase-like"/>
</dbReference>
<dbReference type="GO" id="GO:0016787">
    <property type="term" value="F:hydrolase activity"/>
    <property type="evidence" value="ECO:0007669"/>
    <property type="project" value="UniProtKB-KW"/>
</dbReference>
<dbReference type="Pfam" id="PF00561">
    <property type="entry name" value="Abhydrolase_1"/>
    <property type="match status" value="1"/>
</dbReference>
<keyword evidence="3" id="KW-0732">Signal</keyword>
<feature type="domain" description="AB hydrolase-1" evidence="4">
    <location>
        <begin position="56"/>
        <end position="294"/>
    </location>
</feature>
<evidence type="ECO:0000313" key="5">
    <source>
        <dbReference type="EMBL" id="PON28911.1"/>
    </source>
</evidence>
<keyword evidence="6" id="KW-1185">Reference proteome</keyword>
<comment type="caution">
    <text evidence="5">The sequence shown here is derived from an EMBL/GenBank/DDBJ whole genome shotgun (WGS) entry which is preliminary data.</text>
</comment>
<dbReference type="PRINTS" id="PR00412">
    <property type="entry name" value="EPOXHYDRLASE"/>
</dbReference>
<dbReference type="GeneID" id="29980333"/>
<proteinExistence type="inferred from homology"/>
<keyword evidence="1" id="KW-0378">Hydrolase</keyword>
<evidence type="ECO:0000256" key="3">
    <source>
        <dbReference type="SAM" id="SignalP"/>
    </source>
</evidence>
<dbReference type="Gene3D" id="3.40.50.1820">
    <property type="entry name" value="alpha/beta hydrolase"/>
    <property type="match status" value="1"/>
</dbReference>
<dbReference type="EMBL" id="JPDN02000005">
    <property type="protein sequence ID" value="PON28911.1"/>
    <property type="molecule type" value="Genomic_DNA"/>
</dbReference>
<evidence type="ECO:0000256" key="1">
    <source>
        <dbReference type="ARBA" id="ARBA00022801"/>
    </source>
</evidence>
<feature type="signal peptide" evidence="3">
    <location>
        <begin position="1"/>
        <end position="20"/>
    </location>
</feature>
<organism evidence="5 6">
    <name type="scientific">Trichoderma gamsii</name>
    <dbReference type="NCBI Taxonomy" id="398673"/>
    <lineage>
        <taxon>Eukaryota</taxon>
        <taxon>Fungi</taxon>
        <taxon>Dikarya</taxon>
        <taxon>Ascomycota</taxon>
        <taxon>Pezizomycotina</taxon>
        <taxon>Sordariomycetes</taxon>
        <taxon>Hypocreomycetidae</taxon>
        <taxon>Hypocreales</taxon>
        <taxon>Hypocreaceae</taxon>
        <taxon>Trichoderma</taxon>
    </lineage>
</organism>
<gene>
    <name evidence="5" type="ORF">TGAM01_v202019</name>
</gene>